<keyword evidence="1" id="KW-0472">Membrane</keyword>
<keyword evidence="1" id="KW-0812">Transmembrane</keyword>
<sequence length="140" mass="16234">MRKTTILNTSKVGEGIITHGAHGGLNFSSAESAGKCHHRACVAWKLHGKCHAAGDSSAEVIFFSSFSKTRPSCLQTKDYTQYYTYYTSTTVQHIHIMYVVLKSRKFKYITNCFKSSEKIFFFFFFFFFYKAVFFFYPQQK</sequence>
<reference evidence="2" key="1">
    <citation type="submission" date="2021-05" db="EMBL/GenBank/DDBJ databases">
        <authorList>
            <person name="Alioto T."/>
            <person name="Alioto T."/>
            <person name="Gomez Garrido J."/>
        </authorList>
    </citation>
    <scope>NUCLEOTIDE SEQUENCE</scope>
</reference>
<dbReference type="AlphaFoldDB" id="A0A8D9BSR5"/>
<evidence type="ECO:0000256" key="1">
    <source>
        <dbReference type="SAM" id="Phobius"/>
    </source>
</evidence>
<feature type="transmembrane region" description="Helical" evidence="1">
    <location>
        <begin position="119"/>
        <end position="136"/>
    </location>
</feature>
<protein>
    <submittedName>
        <fullName evidence="2">Uncharacterized protein</fullName>
    </submittedName>
</protein>
<keyword evidence="1" id="KW-1133">Transmembrane helix</keyword>
<accession>A0A8D9BSR5</accession>
<proteinExistence type="predicted"/>
<organism evidence="2">
    <name type="scientific">Cacopsylla melanoneura</name>
    <dbReference type="NCBI Taxonomy" id="428564"/>
    <lineage>
        <taxon>Eukaryota</taxon>
        <taxon>Metazoa</taxon>
        <taxon>Ecdysozoa</taxon>
        <taxon>Arthropoda</taxon>
        <taxon>Hexapoda</taxon>
        <taxon>Insecta</taxon>
        <taxon>Pterygota</taxon>
        <taxon>Neoptera</taxon>
        <taxon>Paraneoptera</taxon>
        <taxon>Hemiptera</taxon>
        <taxon>Sternorrhyncha</taxon>
        <taxon>Psylloidea</taxon>
        <taxon>Psyllidae</taxon>
        <taxon>Psyllinae</taxon>
        <taxon>Cacopsylla</taxon>
    </lineage>
</organism>
<name>A0A8D9BSR5_9HEMI</name>
<dbReference type="EMBL" id="HBUF01665586">
    <property type="protein sequence ID" value="CAG6789556.1"/>
    <property type="molecule type" value="Transcribed_RNA"/>
</dbReference>
<evidence type="ECO:0000313" key="2">
    <source>
        <dbReference type="EMBL" id="CAG6789556.1"/>
    </source>
</evidence>